<evidence type="ECO:0000313" key="2">
    <source>
        <dbReference type="EMBL" id="MFC3111304.1"/>
    </source>
</evidence>
<evidence type="ECO:0000256" key="1">
    <source>
        <dbReference type="SAM" id="MobiDB-lite"/>
    </source>
</evidence>
<proteinExistence type="predicted"/>
<sequence length="498" mass="54898">MGDKFIIWTSEDWTTFAKAFMKTFPDRDASDARFRVKRAEFDMIQKKIFTADKQRAIFSSVLGKATKRIKPIIEALKVGEPVAKASQLIRIIWTDADYRAVANKLHLMRPDLNLLFAETPSGFSIAEFDEAQTALPLEKRRPSLSSSYYAAKLKKAYKQIQEGTDATTITRIGARSEFLTIQAEEQKEATKSTKIFWNEADWDKLAATIHRRNPHAQYLASETLIGLTADELTDAQRHGLSADRRRSPKAIYKSMTKNRAELIAAFSKLRTRLETEKTSVATTIEEKEEKTPQELVQAVATQPTTAPNQPQAMLQSQPAVAAQPATPVASSAPLATPPQLQAANPLVEAARPFVAMVAQELSKALAETFGAKLFEMMLQGELTGKLPAPISAPAAAPTSSGQTVADPDGSAVSIKKGGVPPSGGATPAAENHKLNEQASHADSDDEDEDDDRQPPFDPRLPDPALQTRSSLFIEPNEARPHFHRQKWPHKKGRFKKHS</sequence>
<evidence type="ECO:0000313" key="3">
    <source>
        <dbReference type="Proteomes" id="UP001595530"/>
    </source>
</evidence>
<dbReference type="EMBL" id="JBHRTP010000109">
    <property type="protein sequence ID" value="MFC3111304.1"/>
    <property type="molecule type" value="Genomic_DNA"/>
</dbReference>
<feature type="compositionally biased region" description="Basic and acidic residues" evidence="1">
    <location>
        <begin position="430"/>
        <end position="442"/>
    </location>
</feature>
<keyword evidence="3" id="KW-1185">Reference proteome</keyword>
<name>A0ABV7F8C9_9BURK</name>
<dbReference type="RefSeq" id="WP_390328778.1">
    <property type="nucleotide sequence ID" value="NZ_JBHRTP010000109.1"/>
</dbReference>
<accession>A0ABV7F8C9</accession>
<dbReference type="Proteomes" id="UP001595530">
    <property type="component" value="Unassembled WGS sequence"/>
</dbReference>
<organism evidence="2 3">
    <name type="scientific">Undibacterium arcticum</name>
    <dbReference type="NCBI Taxonomy" id="1762892"/>
    <lineage>
        <taxon>Bacteria</taxon>
        <taxon>Pseudomonadati</taxon>
        <taxon>Pseudomonadota</taxon>
        <taxon>Betaproteobacteria</taxon>
        <taxon>Burkholderiales</taxon>
        <taxon>Oxalobacteraceae</taxon>
        <taxon>Undibacterium</taxon>
    </lineage>
</organism>
<protein>
    <submittedName>
        <fullName evidence="2">Uncharacterized protein</fullName>
    </submittedName>
</protein>
<feature type="compositionally biased region" description="Basic residues" evidence="1">
    <location>
        <begin position="481"/>
        <end position="498"/>
    </location>
</feature>
<comment type="caution">
    <text evidence="2">The sequence shown here is derived from an EMBL/GenBank/DDBJ whole genome shotgun (WGS) entry which is preliminary data.</text>
</comment>
<feature type="region of interest" description="Disordered" evidence="1">
    <location>
        <begin position="392"/>
        <end position="498"/>
    </location>
</feature>
<gene>
    <name evidence="2" type="ORF">ACFOFO_25725</name>
</gene>
<reference evidence="3" key="1">
    <citation type="journal article" date="2019" name="Int. J. Syst. Evol. Microbiol.">
        <title>The Global Catalogue of Microorganisms (GCM) 10K type strain sequencing project: providing services to taxonomists for standard genome sequencing and annotation.</title>
        <authorList>
            <consortium name="The Broad Institute Genomics Platform"/>
            <consortium name="The Broad Institute Genome Sequencing Center for Infectious Disease"/>
            <person name="Wu L."/>
            <person name="Ma J."/>
        </authorList>
    </citation>
    <scope>NUCLEOTIDE SEQUENCE [LARGE SCALE GENOMIC DNA]</scope>
    <source>
        <strain evidence="3">KCTC 42986</strain>
    </source>
</reference>